<dbReference type="PANTHER" id="PTHR42951">
    <property type="entry name" value="METALLO-BETA-LACTAMASE DOMAIN-CONTAINING"/>
    <property type="match status" value="1"/>
</dbReference>
<dbReference type="Proteomes" id="UP000599109">
    <property type="component" value="Unassembled WGS sequence"/>
</dbReference>
<comment type="caution">
    <text evidence="2">The sequence shown here is derived from an EMBL/GenBank/DDBJ whole genome shotgun (WGS) entry which is preliminary data.</text>
</comment>
<dbReference type="InterPro" id="IPR001279">
    <property type="entry name" value="Metallo-B-lactamas"/>
</dbReference>
<dbReference type="EMBL" id="JAEQNE010000012">
    <property type="protein sequence ID" value="MBL0395129.1"/>
    <property type="molecule type" value="Genomic_DNA"/>
</dbReference>
<evidence type="ECO:0000313" key="3">
    <source>
        <dbReference type="Proteomes" id="UP000599109"/>
    </source>
</evidence>
<keyword evidence="3" id="KW-1185">Reference proteome</keyword>
<organism evidence="2 3">
    <name type="scientific">Ramlibacter monticola</name>
    <dbReference type="NCBI Taxonomy" id="1926872"/>
    <lineage>
        <taxon>Bacteria</taxon>
        <taxon>Pseudomonadati</taxon>
        <taxon>Pseudomonadota</taxon>
        <taxon>Betaproteobacteria</taxon>
        <taxon>Burkholderiales</taxon>
        <taxon>Comamonadaceae</taxon>
        <taxon>Ramlibacter</taxon>
    </lineage>
</organism>
<feature type="domain" description="Metallo-beta-lactamase" evidence="1">
    <location>
        <begin position="28"/>
        <end position="233"/>
    </location>
</feature>
<dbReference type="InterPro" id="IPR037482">
    <property type="entry name" value="ST1585_MBL-fold"/>
</dbReference>
<dbReference type="InterPro" id="IPR036866">
    <property type="entry name" value="RibonucZ/Hydroxyglut_hydro"/>
</dbReference>
<evidence type="ECO:0000259" key="1">
    <source>
        <dbReference type="SMART" id="SM00849"/>
    </source>
</evidence>
<dbReference type="Gene3D" id="3.60.15.10">
    <property type="entry name" value="Ribonuclease Z/Hydroxyacylglutathione hydrolase-like"/>
    <property type="match status" value="1"/>
</dbReference>
<evidence type="ECO:0000313" key="2">
    <source>
        <dbReference type="EMBL" id="MBL0395129.1"/>
    </source>
</evidence>
<dbReference type="InterPro" id="IPR050855">
    <property type="entry name" value="NDM-1-like"/>
</dbReference>
<reference evidence="2 3" key="1">
    <citation type="journal article" date="2017" name="Int. J. Syst. Evol. Microbiol.">
        <title>Ramlibacter monticola sp. nov., isolated from forest soil.</title>
        <authorList>
            <person name="Chaudhary D.K."/>
            <person name="Kim J."/>
        </authorList>
    </citation>
    <scope>NUCLEOTIDE SEQUENCE [LARGE SCALE GENOMIC DNA]</scope>
    <source>
        <strain evidence="2 3">KACC 19175</strain>
    </source>
</reference>
<sequence>MNAPAALQDERLAHGITVVDTGFVRPQFDAAYLVVEEGRAAVIDTGTNAAVPRILAAIAARGLAPADVEWVIPTHIHLDHAGGAGLLMRHLPRARLLVHARGARHMVDPSLLLAGVRAVYGEDVVARDYGELVPVSADRVLAAEDGQVVHLAKRPLRLLDTPGHARHHLCIWDEASRGCFTGDTLGISYREFHDARWHYALPSSSPVQYDPLALRDSVARVLALRPSALYITHYGAVGHVAAQAEMVVRQSDAMAALTRDLHGTPGFGQRLRDGLRALYLSEARAQGVGLGDREVLQLVEADVELNAQGLEIWGRQSPD</sequence>
<dbReference type="Pfam" id="PF00753">
    <property type="entry name" value="Lactamase_B"/>
    <property type="match status" value="1"/>
</dbReference>
<protein>
    <submittedName>
        <fullName evidence="2">MBL fold metallo-hydrolase</fullName>
    </submittedName>
</protein>
<name>A0A936Z8K7_9BURK</name>
<dbReference type="SUPFAM" id="SSF56281">
    <property type="entry name" value="Metallo-hydrolase/oxidoreductase"/>
    <property type="match status" value="1"/>
</dbReference>
<dbReference type="CDD" id="cd07726">
    <property type="entry name" value="ST1585-like_MBL-fold"/>
    <property type="match status" value="1"/>
</dbReference>
<accession>A0A936Z8K7</accession>
<gene>
    <name evidence="2" type="ORF">JJ685_28615</name>
</gene>
<proteinExistence type="predicted"/>
<dbReference type="RefSeq" id="WP_201677800.1">
    <property type="nucleotide sequence ID" value="NZ_JAEQNE010000012.1"/>
</dbReference>
<dbReference type="AlphaFoldDB" id="A0A936Z8K7"/>
<dbReference type="SMART" id="SM00849">
    <property type="entry name" value="Lactamase_B"/>
    <property type="match status" value="1"/>
</dbReference>
<dbReference type="PANTHER" id="PTHR42951:SF22">
    <property type="entry name" value="METALLO BETA-LACTAMASE SUPERFAMILY LIPOPROTEIN"/>
    <property type="match status" value="1"/>
</dbReference>